<protein>
    <submittedName>
        <fullName evidence="1">Uncharacterized protein DUF3558</fullName>
    </submittedName>
</protein>
<keyword evidence="2" id="KW-1185">Reference proteome</keyword>
<organism evidence="1 2">
    <name type="scientific">Actinomycetospora succinea</name>
    <dbReference type="NCBI Taxonomy" id="663603"/>
    <lineage>
        <taxon>Bacteria</taxon>
        <taxon>Bacillati</taxon>
        <taxon>Actinomycetota</taxon>
        <taxon>Actinomycetes</taxon>
        <taxon>Pseudonocardiales</taxon>
        <taxon>Pseudonocardiaceae</taxon>
        <taxon>Actinomycetospora</taxon>
    </lineage>
</organism>
<reference evidence="1 2" key="1">
    <citation type="submission" date="2019-03" db="EMBL/GenBank/DDBJ databases">
        <title>Genomic Encyclopedia of Type Strains, Phase IV (KMG-IV): sequencing the most valuable type-strain genomes for metagenomic binning, comparative biology and taxonomic classification.</title>
        <authorList>
            <person name="Goeker M."/>
        </authorList>
    </citation>
    <scope>NUCLEOTIDE SEQUENCE [LARGE SCALE GENOMIC DNA]</scope>
    <source>
        <strain evidence="1 2">DSM 45775</strain>
    </source>
</reference>
<gene>
    <name evidence="1" type="ORF">EV188_11115</name>
</gene>
<proteinExistence type="predicted"/>
<dbReference type="EMBL" id="SNYO01000011">
    <property type="protein sequence ID" value="TDQ48845.1"/>
    <property type="molecule type" value="Genomic_DNA"/>
</dbReference>
<accession>A0A4R6UU00</accession>
<evidence type="ECO:0000313" key="2">
    <source>
        <dbReference type="Proteomes" id="UP000295705"/>
    </source>
</evidence>
<evidence type="ECO:0000313" key="1">
    <source>
        <dbReference type="EMBL" id="TDQ48845.1"/>
    </source>
</evidence>
<comment type="caution">
    <text evidence="1">The sequence shown here is derived from an EMBL/GenBank/DDBJ whole genome shotgun (WGS) entry which is preliminary data.</text>
</comment>
<dbReference type="AlphaFoldDB" id="A0A4R6UU00"/>
<dbReference type="Pfam" id="PF12079">
    <property type="entry name" value="DUF3558"/>
    <property type="match status" value="1"/>
</dbReference>
<dbReference type="InterPro" id="IPR024520">
    <property type="entry name" value="DUF3558"/>
</dbReference>
<name>A0A4R6UU00_9PSEU</name>
<dbReference type="Proteomes" id="UP000295705">
    <property type="component" value="Unassembled WGS sequence"/>
</dbReference>
<sequence>MRPFLTFPCNLLPPAVVDDFSLREIRPAPPDPASPGDVAHCKVQIARVDPAAAEDDVTIAPYERDVVAEEEARRTGLTAAPPVVGLPAGVRSSGDDCSVYVRTAPDQGLLVDLVRYDPAPPEAGSPCDVVLRIAGSLLAFVPRSG</sequence>